<protein>
    <submittedName>
        <fullName evidence="4">3alpha(Or 20beta)-hydroxysteroid dehydrogenase</fullName>
    </submittedName>
</protein>
<evidence type="ECO:0000256" key="3">
    <source>
        <dbReference type="ARBA" id="ARBA00051383"/>
    </source>
</evidence>
<proteinExistence type="inferred from homology"/>
<dbReference type="InterPro" id="IPR020904">
    <property type="entry name" value="Sc_DH/Rdtase_CS"/>
</dbReference>
<gene>
    <name evidence="4" type="ORF">IQ35_01882</name>
</gene>
<dbReference type="Gene3D" id="3.40.50.720">
    <property type="entry name" value="NAD(P)-binding Rossmann-like Domain"/>
    <property type="match status" value="1"/>
</dbReference>
<dbReference type="PRINTS" id="PR00080">
    <property type="entry name" value="SDRFAMILY"/>
</dbReference>
<dbReference type="InterPro" id="IPR002347">
    <property type="entry name" value="SDR_fam"/>
</dbReference>
<comment type="catalytic activity">
    <reaction evidence="3">
        <text>2,5-dichlorocyclohexa-2,5-dien-1,4-diol + NAD(+) = 2,5-dichlorohydroquinone + NADH + H(+)</text>
        <dbReference type="Rhea" id="RHEA:15741"/>
        <dbReference type="ChEBI" id="CHEBI:15378"/>
        <dbReference type="ChEBI" id="CHEBI:27545"/>
        <dbReference type="ChEBI" id="CHEBI:28975"/>
        <dbReference type="ChEBI" id="CHEBI:57540"/>
        <dbReference type="ChEBI" id="CHEBI:57945"/>
    </reaction>
</comment>
<dbReference type="FunFam" id="3.40.50.720:FF:000084">
    <property type="entry name" value="Short-chain dehydrogenase reductase"/>
    <property type="match status" value="1"/>
</dbReference>
<comment type="caution">
    <text evidence="4">The sequence shown here is derived from an EMBL/GenBank/DDBJ whole genome shotgun (WGS) entry which is preliminary data.</text>
</comment>
<dbReference type="PANTHER" id="PTHR24321">
    <property type="entry name" value="DEHYDROGENASES, SHORT CHAIN"/>
    <property type="match status" value="1"/>
</dbReference>
<dbReference type="PANTHER" id="PTHR24321:SF8">
    <property type="entry name" value="ESTRADIOL 17-BETA-DEHYDROGENASE 8-RELATED"/>
    <property type="match status" value="1"/>
</dbReference>
<dbReference type="GO" id="GO:0016491">
    <property type="term" value="F:oxidoreductase activity"/>
    <property type="evidence" value="ECO:0007669"/>
    <property type="project" value="UniProtKB-KW"/>
</dbReference>
<keyword evidence="2" id="KW-0560">Oxidoreductase</keyword>
<dbReference type="PRINTS" id="PR00081">
    <property type="entry name" value="GDHRDH"/>
</dbReference>
<evidence type="ECO:0000256" key="1">
    <source>
        <dbReference type="ARBA" id="ARBA00006484"/>
    </source>
</evidence>
<dbReference type="EMBL" id="VLKK01000006">
    <property type="protein sequence ID" value="TWH93673.1"/>
    <property type="molecule type" value="Genomic_DNA"/>
</dbReference>
<comment type="similarity">
    <text evidence="1">Belongs to the short-chain dehydrogenases/reductases (SDR) family.</text>
</comment>
<dbReference type="SUPFAM" id="SSF51735">
    <property type="entry name" value="NAD(P)-binding Rossmann-fold domains"/>
    <property type="match status" value="1"/>
</dbReference>
<sequence length="268" mass="27248">MAIEEAQAPARGHDRLAGKIAIVTGAARGIGEAVARRFVAEGARVVMADISDSGADLAASLGSAAFFVKADATSGADWERLVGLAGEQFGGIDILVNNAGAGAGVGQLIDESEDRHRHVVELNLTSAWLGIRHVAPVMARRGGGAIVNISSMDGLVGIAGMASYSAAKFGVTGLTRSFALEAGAMGIRVNSVHPGFIGTPLVLGSGDAVRARLDKAMKGQPIPRLGRPDEVAAAVLFFASDEASYCTGASLVVDGGHIAGPTREPLDP</sequence>
<name>A0A562KEL9_SPHWJ</name>
<keyword evidence="5" id="KW-1185">Reference proteome</keyword>
<dbReference type="Pfam" id="PF13561">
    <property type="entry name" value="adh_short_C2"/>
    <property type="match status" value="1"/>
</dbReference>
<evidence type="ECO:0000256" key="2">
    <source>
        <dbReference type="ARBA" id="ARBA00023002"/>
    </source>
</evidence>
<evidence type="ECO:0000313" key="4">
    <source>
        <dbReference type="EMBL" id="TWH93673.1"/>
    </source>
</evidence>
<accession>A0A562KEL9</accession>
<dbReference type="InterPro" id="IPR036291">
    <property type="entry name" value="NAD(P)-bd_dom_sf"/>
</dbReference>
<evidence type="ECO:0000313" key="5">
    <source>
        <dbReference type="Proteomes" id="UP000316624"/>
    </source>
</evidence>
<organism evidence="4 5">
    <name type="scientific">Sphingobium wenxiniae (strain DSM 21828 / CGMCC 1.7748 / JZ-1)</name>
    <dbReference type="NCBI Taxonomy" id="595605"/>
    <lineage>
        <taxon>Bacteria</taxon>
        <taxon>Pseudomonadati</taxon>
        <taxon>Pseudomonadota</taxon>
        <taxon>Alphaproteobacteria</taxon>
        <taxon>Sphingomonadales</taxon>
        <taxon>Sphingomonadaceae</taxon>
        <taxon>Sphingobium</taxon>
    </lineage>
</organism>
<dbReference type="AlphaFoldDB" id="A0A562KEL9"/>
<dbReference type="NCBIfam" id="NF005559">
    <property type="entry name" value="PRK07231.1"/>
    <property type="match status" value="1"/>
</dbReference>
<dbReference type="RefSeq" id="WP_021245948.1">
    <property type="nucleotide sequence ID" value="NZ_JACIIY010000004.1"/>
</dbReference>
<dbReference type="PROSITE" id="PS00061">
    <property type="entry name" value="ADH_SHORT"/>
    <property type="match status" value="1"/>
</dbReference>
<reference evidence="4 5" key="1">
    <citation type="journal article" date="2015" name="Stand. Genomic Sci.">
        <title>Genomic Encyclopedia of Bacterial and Archaeal Type Strains, Phase III: the genomes of soil and plant-associated and newly described type strains.</title>
        <authorList>
            <person name="Whitman W.B."/>
            <person name="Woyke T."/>
            <person name="Klenk H.P."/>
            <person name="Zhou Y."/>
            <person name="Lilburn T.G."/>
            <person name="Beck B.J."/>
            <person name="De Vos P."/>
            <person name="Vandamme P."/>
            <person name="Eisen J.A."/>
            <person name="Garrity G."/>
            <person name="Hugenholtz P."/>
            <person name="Kyrpides N.C."/>
        </authorList>
    </citation>
    <scope>NUCLEOTIDE SEQUENCE [LARGE SCALE GENOMIC DNA]</scope>
    <source>
        <strain evidence="4 5">CGMCC 1.7748</strain>
    </source>
</reference>
<dbReference type="Proteomes" id="UP000316624">
    <property type="component" value="Unassembled WGS sequence"/>
</dbReference>